<keyword evidence="4" id="KW-1185">Reference proteome</keyword>
<feature type="transmembrane region" description="Helical" evidence="2">
    <location>
        <begin position="111"/>
        <end position="129"/>
    </location>
</feature>
<evidence type="ECO:0000256" key="1">
    <source>
        <dbReference type="SAM" id="MobiDB-lite"/>
    </source>
</evidence>
<dbReference type="EMBL" id="BLXT01000641">
    <property type="protein sequence ID" value="GFN79293.1"/>
    <property type="molecule type" value="Genomic_DNA"/>
</dbReference>
<feature type="non-terminal residue" evidence="3">
    <location>
        <position position="1"/>
    </location>
</feature>
<feature type="compositionally biased region" description="Basic and acidic residues" evidence="1">
    <location>
        <begin position="306"/>
        <end position="330"/>
    </location>
</feature>
<dbReference type="Proteomes" id="UP000735302">
    <property type="component" value="Unassembled WGS sequence"/>
</dbReference>
<name>A0AAV3YAH9_9GAST</name>
<dbReference type="AlphaFoldDB" id="A0AAV3YAH9"/>
<keyword evidence="2" id="KW-0472">Membrane</keyword>
<proteinExistence type="predicted"/>
<sequence length="363" mass="41115">YARRRISGCNLLLWWCLEMDQCTTFCLILLVLNRVWCQRNYDHYHSDIEAMRYPIVLIVSTALLGMWQPSTYVSALIKDAKRYNLTLCSFSFVHHYGSPGLEEPTVKNIKAIEEIGLFLCVLFLLVAIIRQSPNMNGGKKEQVFAEPSEAGLSEISSGLLRSRVKALNAMRRSQSKVNERVMTPSSCAERDRDLSLLTAKYATVYFLMGAPSRIADYILRYDSNPFPLLMMLSLLRQAFQAGTLLFMYVGSSTIRETVTALCAQSPTLQYTSGATVYEQNMGKRSWIPRKDRPTNVAESPLLAPSDRSHLPLHTEDQRSQRGSSRLDRLELGLTMKEPATRKSLVNLSKRSTTAGFHQRDNPK</sequence>
<evidence type="ECO:0000313" key="4">
    <source>
        <dbReference type="Proteomes" id="UP000735302"/>
    </source>
</evidence>
<organism evidence="3 4">
    <name type="scientific">Plakobranchus ocellatus</name>
    <dbReference type="NCBI Taxonomy" id="259542"/>
    <lineage>
        <taxon>Eukaryota</taxon>
        <taxon>Metazoa</taxon>
        <taxon>Spiralia</taxon>
        <taxon>Lophotrochozoa</taxon>
        <taxon>Mollusca</taxon>
        <taxon>Gastropoda</taxon>
        <taxon>Heterobranchia</taxon>
        <taxon>Euthyneura</taxon>
        <taxon>Panpulmonata</taxon>
        <taxon>Sacoglossa</taxon>
        <taxon>Placobranchoidea</taxon>
        <taxon>Plakobranchidae</taxon>
        <taxon>Plakobranchus</taxon>
    </lineage>
</organism>
<protein>
    <recommendedName>
        <fullName evidence="5">G protein-coupled receptor</fullName>
    </recommendedName>
</protein>
<feature type="region of interest" description="Disordered" evidence="1">
    <location>
        <begin position="285"/>
        <end position="363"/>
    </location>
</feature>
<gene>
    <name evidence="3" type="ORF">PoB_000579900</name>
</gene>
<feature type="transmembrane region" description="Helical" evidence="2">
    <location>
        <begin position="12"/>
        <end position="32"/>
    </location>
</feature>
<keyword evidence="2" id="KW-0812">Transmembrane</keyword>
<reference evidence="3 4" key="1">
    <citation type="journal article" date="2021" name="Elife">
        <title>Chloroplast acquisition without the gene transfer in kleptoplastic sea slugs, Plakobranchus ocellatus.</title>
        <authorList>
            <person name="Maeda T."/>
            <person name="Takahashi S."/>
            <person name="Yoshida T."/>
            <person name="Shimamura S."/>
            <person name="Takaki Y."/>
            <person name="Nagai Y."/>
            <person name="Toyoda A."/>
            <person name="Suzuki Y."/>
            <person name="Arimoto A."/>
            <person name="Ishii H."/>
            <person name="Satoh N."/>
            <person name="Nishiyama T."/>
            <person name="Hasebe M."/>
            <person name="Maruyama T."/>
            <person name="Minagawa J."/>
            <person name="Obokata J."/>
            <person name="Shigenobu S."/>
        </authorList>
    </citation>
    <scope>NUCLEOTIDE SEQUENCE [LARGE SCALE GENOMIC DNA]</scope>
</reference>
<comment type="caution">
    <text evidence="3">The sequence shown here is derived from an EMBL/GenBank/DDBJ whole genome shotgun (WGS) entry which is preliminary data.</text>
</comment>
<evidence type="ECO:0000256" key="2">
    <source>
        <dbReference type="SAM" id="Phobius"/>
    </source>
</evidence>
<accession>A0AAV3YAH9</accession>
<feature type="transmembrane region" description="Helical" evidence="2">
    <location>
        <begin position="53"/>
        <end position="77"/>
    </location>
</feature>
<evidence type="ECO:0008006" key="5">
    <source>
        <dbReference type="Google" id="ProtNLM"/>
    </source>
</evidence>
<keyword evidence="2" id="KW-1133">Transmembrane helix</keyword>
<feature type="compositionally biased region" description="Polar residues" evidence="1">
    <location>
        <begin position="343"/>
        <end position="355"/>
    </location>
</feature>
<evidence type="ECO:0000313" key="3">
    <source>
        <dbReference type="EMBL" id="GFN79293.1"/>
    </source>
</evidence>